<reference evidence="2" key="2">
    <citation type="journal article" date="2021" name="PeerJ">
        <title>Extensive microbial diversity within the chicken gut microbiome revealed by metagenomics and culture.</title>
        <authorList>
            <person name="Gilroy R."/>
            <person name="Ravi A."/>
            <person name="Getino M."/>
            <person name="Pursley I."/>
            <person name="Horton D.L."/>
            <person name="Alikhan N.F."/>
            <person name="Baker D."/>
            <person name="Gharbi K."/>
            <person name="Hall N."/>
            <person name="Watson M."/>
            <person name="Adriaenssens E.M."/>
            <person name="Foster-Nyarko E."/>
            <person name="Jarju S."/>
            <person name="Secka A."/>
            <person name="Antonio M."/>
            <person name="Oren A."/>
            <person name="Chaudhuri R.R."/>
            <person name="La Ragione R."/>
            <person name="Hildebrand F."/>
            <person name="Pallen M.J."/>
        </authorList>
    </citation>
    <scope>NUCLEOTIDE SEQUENCE</scope>
    <source>
        <strain evidence="2">CHK176-6737</strain>
    </source>
</reference>
<dbReference type="PIRSF" id="PIRSF021377">
    <property type="entry name" value="YtfJ"/>
    <property type="match status" value="1"/>
</dbReference>
<dbReference type="AlphaFoldDB" id="A0A9D1SP34"/>
<protein>
    <submittedName>
        <fullName evidence="2">Sporulation protein YtfJ</fullName>
    </submittedName>
</protein>
<dbReference type="Proteomes" id="UP000824125">
    <property type="component" value="Unassembled WGS sequence"/>
</dbReference>
<dbReference type="EMBL" id="DVNM01000022">
    <property type="protein sequence ID" value="HIU69156.1"/>
    <property type="molecule type" value="Genomic_DNA"/>
</dbReference>
<feature type="transmembrane region" description="Helical" evidence="1">
    <location>
        <begin position="63"/>
        <end position="82"/>
    </location>
</feature>
<keyword evidence="1" id="KW-0472">Membrane</keyword>
<keyword evidence="1" id="KW-0812">Transmembrane</keyword>
<dbReference type="Pfam" id="PF09579">
    <property type="entry name" value="Spore_YtfJ"/>
    <property type="match status" value="1"/>
</dbReference>
<accession>A0A9D1SP34</accession>
<evidence type="ECO:0000313" key="3">
    <source>
        <dbReference type="Proteomes" id="UP000824125"/>
    </source>
</evidence>
<evidence type="ECO:0000256" key="1">
    <source>
        <dbReference type="SAM" id="Phobius"/>
    </source>
</evidence>
<evidence type="ECO:0000313" key="2">
    <source>
        <dbReference type="EMBL" id="HIU69156.1"/>
    </source>
</evidence>
<gene>
    <name evidence="2" type="ORF">IAD23_04285</name>
</gene>
<sequence>MKETPVNKIMENTLEKMRQMVDVSTIIGEPMVTGDVTLIPVSKVTYGFTSGGTDLPSKQNAELFGGGGGGGITISPVAFIVIQDGRVRMMQINNYTSSADRAVSMIPELIDKLSDLLSSGKEEKATADAQDAPADAEK</sequence>
<keyword evidence="1" id="KW-1133">Transmembrane helix</keyword>
<name>A0A9D1SP34_9FIRM</name>
<comment type="caution">
    <text evidence="2">The sequence shown here is derived from an EMBL/GenBank/DDBJ whole genome shotgun (WGS) entry which is preliminary data.</text>
</comment>
<reference evidence="2" key="1">
    <citation type="submission" date="2020-10" db="EMBL/GenBank/DDBJ databases">
        <authorList>
            <person name="Gilroy R."/>
        </authorList>
    </citation>
    <scope>NUCLEOTIDE SEQUENCE</scope>
    <source>
        <strain evidence="2">CHK176-6737</strain>
    </source>
</reference>
<organism evidence="2 3">
    <name type="scientific">Candidatus Scybalenecus merdavium</name>
    <dbReference type="NCBI Taxonomy" id="2840939"/>
    <lineage>
        <taxon>Bacteria</taxon>
        <taxon>Bacillati</taxon>
        <taxon>Bacillota</taxon>
        <taxon>Clostridia</taxon>
        <taxon>Eubacteriales</taxon>
        <taxon>Oscillospiraceae</taxon>
        <taxon>Oscillospiraceae incertae sedis</taxon>
        <taxon>Candidatus Scybalenecus</taxon>
    </lineage>
</organism>
<dbReference type="PANTHER" id="PTHR39162:SF1">
    <property type="entry name" value="SPORULATION PROTEIN YTFJ"/>
    <property type="match status" value="1"/>
</dbReference>
<dbReference type="InterPro" id="IPR014229">
    <property type="entry name" value="Spore_YtfJ"/>
</dbReference>
<dbReference type="PANTHER" id="PTHR39162">
    <property type="entry name" value="GLL3345 PROTEIN"/>
    <property type="match status" value="1"/>
</dbReference>
<proteinExistence type="predicted"/>